<evidence type="ECO:0000313" key="1">
    <source>
        <dbReference type="EMBL" id="KKR34378.1"/>
    </source>
</evidence>
<dbReference type="AlphaFoldDB" id="A0A0G0Q2L6"/>
<name>A0A0G0Q2L6_9BACT</name>
<comment type="caution">
    <text evidence="1">The sequence shown here is derived from an EMBL/GenBank/DDBJ whole genome shotgun (WGS) entry which is preliminary data.</text>
</comment>
<organism evidence="1 2">
    <name type="scientific">Candidatus Gottesmanbacteria bacterium GW2011_GWC2_39_8</name>
    <dbReference type="NCBI Taxonomy" id="1618450"/>
    <lineage>
        <taxon>Bacteria</taxon>
        <taxon>Candidatus Gottesmaniibacteriota</taxon>
    </lineage>
</organism>
<dbReference type="EMBL" id="LBXN01000002">
    <property type="protein sequence ID" value="KKR34378.1"/>
    <property type="molecule type" value="Genomic_DNA"/>
</dbReference>
<sequence>MLTITKERSTHPCAGPFSKVNHVMVDERQTFIRNRRGDQIGARVRVLRVIRPEHGSSFPEDPKYSHTTCPSCFGESVVKDPSKWTRKGRSVRERVRRIIERDDLLRDLETEGNSALSRFKNSLFRAIE</sequence>
<gene>
    <name evidence="1" type="ORF">UT63_C0002G0023</name>
</gene>
<dbReference type="Proteomes" id="UP000034539">
    <property type="component" value="Unassembled WGS sequence"/>
</dbReference>
<accession>A0A0G0Q2L6</accession>
<protein>
    <submittedName>
        <fullName evidence="1">Uncharacterized protein</fullName>
    </submittedName>
</protein>
<evidence type="ECO:0000313" key="2">
    <source>
        <dbReference type="Proteomes" id="UP000034539"/>
    </source>
</evidence>
<proteinExistence type="predicted"/>
<reference evidence="1 2" key="1">
    <citation type="journal article" date="2015" name="Nature">
        <title>rRNA introns, odd ribosomes, and small enigmatic genomes across a large radiation of phyla.</title>
        <authorList>
            <person name="Brown C.T."/>
            <person name="Hug L.A."/>
            <person name="Thomas B.C."/>
            <person name="Sharon I."/>
            <person name="Castelle C.J."/>
            <person name="Singh A."/>
            <person name="Wilkins M.J."/>
            <person name="Williams K.H."/>
            <person name="Banfield J.F."/>
        </authorList>
    </citation>
    <scope>NUCLEOTIDE SEQUENCE [LARGE SCALE GENOMIC DNA]</scope>
</reference>